<evidence type="ECO:0000256" key="1">
    <source>
        <dbReference type="SAM" id="Phobius"/>
    </source>
</evidence>
<reference evidence="2" key="2">
    <citation type="submission" date="2023-06" db="EMBL/GenBank/DDBJ databases">
        <authorList>
            <consortium name="Lawrence Berkeley National Laboratory"/>
            <person name="Mondo S.J."/>
            <person name="Hensen N."/>
            <person name="Bonometti L."/>
            <person name="Westerberg I."/>
            <person name="Brannstrom I.O."/>
            <person name="Guillou S."/>
            <person name="Cros-Aarteil S."/>
            <person name="Calhoun S."/>
            <person name="Haridas S."/>
            <person name="Kuo A."/>
            <person name="Pangilinan J."/>
            <person name="Riley R."/>
            <person name="Labutti K."/>
            <person name="Andreopoulos B."/>
            <person name="Lipzen A."/>
            <person name="Chen C."/>
            <person name="Yanf M."/>
            <person name="Daum C."/>
            <person name="Ng V."/>
            <person name="Clum A."/>
            <person name="Steindorff A."/>
            <person name="Ohm R."/>
            <person name="Martin F."/>
            <person name="Silar P."/>
            <person name="Natvig D."/>
            <person name="Lalanne C."/>
            <person name="Gautier V."/>
            <person name="Ament-Velasquez S.L."/>
            <person name="Kruys A."/>
            <person name="Hutchinson M.I."/>
            <person name="Powell A.J."/>
            <person name="Barry K."/>
            <person name="Miller A.N."/>
            <person name="Grigoriev I.V."/>
            <person name="Debuchy R."/>
            <person name="Gladieux P."/>
            <person name="Thoren M.H."/>
            <person name="Johannesson H."/>
        </authorList>
    </citation>
    <scope>NUCLEOTIDE SEQUENCE</scope>
    <source>
        <strain evidence="2">CBS 333.67</strain>
    </source>
</reference>
<dbReference type="RefSeq" id="XP_062723743.1">
    <property type="nucleotide sequence ID" value="XM_062871451.1"/>
</dbReference>
<reference evidence="2" key="1">
    <citation type="journal article" date="2023" name="Mol. Phylogenet. Evol.">
        <title>Genome-scale phylogeny and comparative genomics of the fungal order Sordariales.</title>
        <authorList>
            <person name="Hensen N."/>
            <person name="Bonometti L."/>
            <person name="Westerberg I."/>
            <person name="Brannstrom I.O."/>
            <person name="Guillou S."/>
            <person name="Cros-Aarteil S."/>
            <person name="Calhoun S."/>
            <person name="Haridas S."/>
            <person name="Kuo A."/>
            <person name="Mondo S."/>
            <person name="Pangilinan J."/>
            <person name="Riley R."/>
            <person name="LaButti K."/>
            <person name="Andreopoulos B."/>
            <person name="Lipzen A."/>
            <person name="Chen C."/>
            <person name="Yan M."/>
            <person name="Daum C."/>
            <person name="Ng V."/>
            <person name="Clum A."/>
            <person name="Steindorff A."/>
            <person name="Ohm R.A."/>
            <person name="Martin F."/>
            <person name="Silar P."/>
            <person name="Natvig D.O."/>
            <person name="Lalanne C."/>
            <person name="Gautier V."/>
            <person name="Ament-Velasquez S.L."/>
            <person name="Kruys A."/>
            <person name="Hutchinson M.I."/>
            <person name="Powell A.J."/>
            <person name="Barry K."/>
            <person name="Miller A.N."/>
            <person name="Grigoriev I.V."/>
            <person name="Debuchy R."/>
            <person name="Gladieux P."/>
            <person name="Hiltunen Thoren M."/>
            <person name="Johannesson H."/>
        </authorList>
    </citation>
    <scope>NUCLEOTIDE SEQUENCE</scope>
    <source>
        <strain evidence="2">CBS 333.67</strain>
    </source>
</reference>
<organism evidence="2 3">
    <name type="scientific">Chaetomium strumarium</name>
    <dbReference type="NCBI Taxonomy" id="1170767"/>
    <lineage>
        <taxon>Eukaryota</taxon>
        <taxon>Fungi</taxon>
        <taxon>Dikarya</taxon>
        <taxon>Ascomycota</taxon>
        <taxon>Pezizomycotina</taxon>
        <taxon>Sordariomycetes</taxon>
        <taxon>Sordariomycetidae</taxon>
        <taxon>Sordariales</taxon>
        <taxon>Chaetomiaceae</taxon>
        <taxon>Chaetomium</taxon>
    </lineage>
</organism>
<keyword evidence="3" id="KW-1185">Reference proteome</keyword>
<feature type="transmembrane region" description="Helical" evidence="1">
    <location>
        <begin position="43"/>
        <end position="64"/>
    </location>
</feature>
<accession>A0AAJ0GXF6</accession>
<feature type="transmembrane region" description="Helical" evidence="1">
    <location>
        <begin position="12"/>
        <end position="31"/>
    </location>
</feature>
<proteinExistence type="predicted"/>
<sequence length="74" mass="8638">MSRMLSFPFSLLSLFFFFFFFFLLFLALRVWGSWRSQSWWMELGKMVFGLLVLGLLGDTPLLGVSKDLELLAGY</sequence>
<dbReference type="GeneID" id="87890280"/>
<evidence type="ECO:0000313" key="3">
    <source>
        <dbReference type="Proteomes" id="UP001273166"/>
    </source>
</evidence>
<comment type="caution">
    <text evidence="2">The sequence shown here is derived from an EMBL/GenBank/DDBJ whole genome shotgun (WGS) entry which is preliminary data.</text>
</comment>
<dbReference type="AlphaFoldDB" id="A0AAJ0GXF6"/>
<name>A0AAJ0GXF6_9PEZI</name>
<gene>
    <name evidence="2" type="ORF">B0T15DRAFT_92118</name>
</gene>
<keyword evidence="1" id="KW-1133">Transmembrane helix</keyword>
<dbReference type="Proteomes" id="UP001273166">
    <property type="component" value="Unassembled WGS sequence"/>
</dbReference>
<protein>
    <submittedName>
        <fullName evidence="2">Uncharacterized protein</fullName>
    </submittedName>
</protein>
<keyword evidence="1" id="KW-0472">Membrane</keyword>
<keyword evidence="1" id="KW-0812">Transmembrane</keyword>
<evidence type="ECO:0000313" key="2">
    <source>
        <dbReference type="EMBL" id="KAK3307963.1"/>
    </source>
</evidence>
<dbReference type="EMBL" id="JAUDZG010000002">
    <property type="protein sequence ID" value="KAK3307963.1"/>
    <property type="molecule type" value="Genomic_DNA"/>
</dbReference>